<reference evidence="1 2" key="1">
    <citation type="submission" date="2016-12" db="EMBL/GenBank/DDBJ databases">
        <title>Genome sequencing of Methylocaldum marinum.</title>
        <authorList>
            <person name="Takeuchi M."/>
            <person name="Kamagata Y."/>
            <person name="Hiraoka S."/>
            <person name="Oshima K."/>
            <person name="Hattori M."/>
            <person name="Iwasaki W."/>
        </authorList>
    </citation>
    <scope>NUCLEOTIDE SEQUENCE [LARGE SCALE GENOMIC DNA]</scope>
    <source>
        <strain evidence="1 2">S8</strain>
    </source>
</reference>
<sequence length="61" mass="7120">MTSKFVGQRMRQNRSPFTSLLEKVAVFQFADMAIKFIDRESRQFSKNWQLCIATVSCLSIE</sequence>
<gene>
    <name evidence="1" type="ORF">sS8_3944</name>
</gene>
<dbReference type="Proteomes" id="UP000266313">
    <property type="component" value="Chromosome"/>
</dbReference>
<accession>A0A250KWH5</accession>
<proteinExistence type="predicted"/>
<dbReference type="KEGG" id="mmai:sS8_3944"/>
<keyword evidence="2" id="KW-1185">Reference proteome</keyword>
<evidence type="ECO:0000313" key="2">
    <source>
        <dbReference type="Proteomes" id="UP000266313"/>
    </source>
</evidence>
<organism evidence="1 2">
    <name type="scientific">Methylocaldum marinum</name>
    <dbReference type="NCBI Taxonomy" id="1432792"/>
    <lineage>
        <taxon>Bacteria</taxon>
        <taxon>Pseudomonadati</taxon>
        <taxon>Pseudomonadota</taxon>
        <taxon>Gammaproteobacteria</taxon>
        <taxon>Methylococcales</taxon>
        <taxon>Methylococcaceae</taxon>
        <taxon>Methylocaldum</taxon>
    </lineage>
</organism>
<protein>
    <submittedName>
        <fullName evidence="1">Uncharacterized protein</fullName>
    </submittedName>
</protein>
<name>A0A250KWH5_9GAMM</name>
<dbReference type="EMBL" id="AP017928">
    <property type="protein sequence ID" value="BBA35876.1"/>
    <property type="molecule type" value="Genomic_DNA"/>
</dbReference>
<dbReference type="AlphaFoldDB" id="A0A250KWH5"/>
<evidence type="ECO:0000313" key="1">
    <source>
        <dbReference type="EMBL" id="BBA35876.1"/>
    </source>
</evidence>